<evidence type="ECO:0000313" key="3">
    <source>
        <dbReference type="EMBL" id="MDM4014390.1"/>
    </source>
</evidence>
<dbReference type="Pfam" id="PF01207">
    <property type="entry name" value="Dus"/>
    <property type="match status" value="1"/>
</dbReference>
<protein>
    <submittedName>
        <fullName evidence="3">tRNA-dihydrouridine synthase</fullName>
    </submittedName>
</protein>
<comment type="caution">
    <text evidence="3">The sequence shown here is derived from an EMBL/GenBank/DDBJ whole genome shotgun (WGS) entry which is preliminary data.</text>
</comment>
<evidence type="ECO:0000259" key="2">
    <source>
        <dbReference type="Pfam" id="PF01207"/>
    </source>
</evidence>
<dbReference type="EMBL" id="JASZZN010000002">
    <property type="protein sequence ID" value="MDM4014390.1"/>
    <property type="molecule type" value="Genomic_DNA"/>
</dbReference>
<dbReference type="SUPFAM" id="SSF51395">
    <property type="entry name" value="FMN-linked oxidoreductases"/>
    <property type="match status" value="1"/>
</dbReference>
<organism evidence="3 4">
    <name type="scientific">Roseiconus lacunae</name>
    <dbReference type="NCBI Taxonomy" id="2605694"/>
    <lineage>
        <taxon>Bacteria</taxon>
        <taxon>Pseudomonadati</taxon>
        <taxon>Planctomycetota</taxon>
        <taxon>Planctomycetia</taxon>
        <taxon>Pirellulales</taxon>
        <taxon>Pirellulaceae</taxon>
        <taxon>Roseiconus</taxon>
    </lineage>
</organism>
<name>A0ABT7PD12_9BACT</name>
<dbReference type="PANTHER" id="PTHR45846">
    <property type="entry name" value="TRNA-DIHYDROURIDINE(47) SYNTHASE [NAD(P)(+)]-LIKE"/>
    <property type="match status" value="1"/>
</dbReference>
<reference evidence="3 4" key="1">
    <citation type="submission" date="2023-06" db="EMBL/GenBank/DDBJ databases">
        <title>Roseiconus lacunae JC819 isolated from Gulf of Mannar region, Tamil Nadu.</title>
        <authorList>
            <person name="Pk S."/>
            <person name="Ch S."/>
            <person name="Ch V.R."/>
        </authorList>
    </citation>
    <scope>NUCLEOTIDE SEQUENCE [LARGE SCALE GENOMIC DNA]</scope>
    <source>
        <strain evidence="3 4">JC819</strain>
    </source>
</reference>
<dbReference type="InterPro" id="IPR024036">
    <property type="entry name" value="tRNA-dHydroUridine_Synthase_C"/>
</dbReference>
<dbReference type="RefSeq" id="WP_289162162.1">
    <property type="nucleotide sequence ID" value="NZ_JASZZN010000002.1"/>
</dbReference>
<dbReference type="InterPro" id="IPR013785">
    <property type="entry name" value="Aldolase_TIM"/>
</dbReference>
<feature type="region of interest" description="Disordered" evidence="1">
    <location>
        <begin position="27"/>
        <end position="47"/>
    </location>
</feature>
<dbReference type="Gene3D" id="3.20.20.70">
    <property type="entry name" value="Aldolase class I"/>
    <property type="match status" value="1"/>
</dbReference>
<dbReference type="CDD" id="cd02801">
    <property type="entry name" value="DUS_like_FMN"/>
    <property type="match status" value="1"/>
</dbReference>
<evidence type="ECO:0000256" key="1">
    <source>
        <dbReference type="SAM" id="MobiDB-lite"/>
    </source>
</evidence>
<keyword evidence="4" id="KW-1185">Reference proteome</keyword>
<dbReference type="PANTHER" id="PTHR45846:SF1">
    <property type="entry name" value="TRNA-DIHYDROURIDINE(47) SYNTHASE [NAD(P)(+)]-LIKE"/>
    <property type="match status" value="1"/>
</dbReference>
<accession>A0ABT7PD12</accession>
<sequence length="411" mass="45080">MTIHGDQLNGETIRGAEFGSAAAVTDATGADSVPPVDGRQHKPAAVPRPAVEDLRAIDTWKNEFSPLQLGAVQIGFPVVQAALSGYSDLPMRAIARKSGASYSVCEVMLDQFLLALNKRQKTKHFLDIHPDEHPVGGQLMGAEPEQFSLGAMKLVEAGFDVIDVNFGCPVKKVLGRCRGGFHLSQPEVAIEILKRTREMVPDSIPVTVKMRRGIDDSNESRDAFFQILDGALDAGLAAATVHGRTVVQRYVGPSRWAFLGEVKTHVGDRMRILGSGDLFSAEDCLRMMRETRIDGVTVARGAIGNPWIFSDALALANGLPLPTPPSLGEQASLMREHFDLCEQSYGEKRAPMLMRKFGIKYSQSHPRHESVRLEFARIKSRADFENVLHSHFVPDGPGRRVPRECHGSQEE</sequence>
<proteinExistence type="predicted"/>
<dbReference type="Gene3D" id="1.10.1200.80">
    <property type="entry name" value="Putative flavin oxidoreducatase, domain 2"/>
    <property type="match status" value="1"/>
</dbReference>
<dbReference type="InterPro" id="IPR035587">
    <property type="entry name" value="DUS-like_FMN-bd"/>
</dbReference>
<feature type="domain" description="DUS-like FMN-binding" evidence="2">
    <location>
        <begin position="81"/>
        <end position="389"/>
    </location>
</feature>
<gene>
    <name evidence="3" type="ORF">QTN89_03030</name>
</gene>
<evidence type="ECO:0000313" key="4">
    <source>
        <dbReference type="Proteomes" id="UP001239462"/>
    </source>
</evidence>
<dbReference type="Proteomes" id="UP001239462">
    <property type="component" value="Unassembled WGS sequence"/>
</dbReference>